<proteinExistence type="inferred from homology"/>
<evidence type="ECO:0000256" key="2">
    <source>
        <dbReference type="ARBA" id="ARBA00023239"/>
    </source>
</evidence>
<dbReference type="PANTHER" id="PTHR32022:SF10">
    <property type="entry name" value="D-GLUTAMATE CYCLASE, MITOCHONDRIAL"/>
    <property type="match status" value="1"/>
</dbReference>
<protein>
    <submittedName>
        <fullName evidence="3">Upf0317 protein</fullName>
    </submittedName>
</protein>
<gene>
    <name evidence="3" type="ORF">LYPA_23C018093</name>
</gene>
<dbReference type="Gene3D" id="3.40.1640.10">
    <property type="entry name" value="PSTPO5379-like"/>
    <property type="match status" value="1"/>
</dbReference>
<dbReference type="GO" id="GO:0006536">
    <property type="term" value="P:glutamate metabolic process"/>
    <property type="evidence" value="ECO:0007669"/>
    <property type="project" value="TreeGrafter"/>
</dbReference>
<dbReference type="Pfam" id="PF07286">
    <property type="entry name" value="D-Glu_cyclase"/>
    <property type="match status" value="1"/>
</dbReference>
<keyword evidence="2" id="KW-0456">Lyase</keyword>
<sequence>GPEQALGGGATSEELPLAGNFTPAANSGPFKDGMITFTLPSAIRSLILQKTPDIRNMSSVAGGLRPASMVVLHRSLALAFEKFCQTNNGPLPLLGLTEPGKWTLPTPNAVLDTRGSLTSLEEYSEQLRDMVTFLPDCSSSLEAALEKVGLPRRDSIGHGHVGAYERTAPCATIAGFCCHLVVTMQPIPKNKLEGLVRASCSPGNKGHPIHIGDPEWLGIKDLSRPDYGEPVVCQPGDVPVF</sequence>
<comment type="similarity">
    <text evidence="1">Belongs to the D-glutamate cyclase family.</text>
</comment>
<dbReference type="InterPro" id="IPR038021">
    <property type="entry name" value="Putative_hydro-lyase"/>
</dbReference>
<dbReference type="Gene3D" id="3.30.2040.10">
    <property type="entry name" value="PSTPO5379-like domain"/>
    <property type="match status" value="1"/>
</dbReference>
<feature type="non-terminal residue" evidence="3">
    <location>
        <position position="1"/>
    </location>
</feature>
<dbReference type="FunFam" id="3.30.2040.10:FF:000001">
    <property type="entry name" value="D-glutamate cyclase, mitochondrial"/>
    <property type="match status" value="1"/>
</dbReference>
<name>A0A485MCF3_LYNPA</name>
<dbReference type="Proteomes" id="UP000386466">
    <property type="component" value="Unassembled WGS sequence"/>
</dbReference>
<dbReference type="GO" id="GO:0047820">
    <property type="term" value="F:D-glutamate cyclase activity"/>
    <property type="evidence" value="ECO:0007669"/>
    <property type="project" value="TreeGrafter"/>
</dbReference>
<evidence type="ECO:0000313" key="3">
    <source>
        <dbReference type="EMBL" id="VFV18187.1"/>
    </source>
</evidence>
<keyword evidence="4" id="KW-1185">Reference proteome</keyword>
<evidence type="ECO:0000256" key="1">
    <source>
        <dbReference type="ARBA" id="ARBA00007896"/>
    </source>
</evidence>
<dbReference type="PANTHER" id="PTHR32022">
    <property type="entry name" value="D-GLUTAMATE CYCLASE, MITOCHONDRIAL"/>
    <property type="match status" value="1"/>
</dbReference>
<dbReference type="EMBL" id="CAAGRJ010000669">
    <property type="protein sequence ID" value="VFV18187.1"/>
    <property type="molecule type" value="Genomic_DNA"/>
</dbReference>
<dbReference type="SUPFAM" id="SSF160920">
    <property type="entry name" value="PSTPO5379-like"/>
    <property type="match status" value="1"/>
</dbReference>
<organism evidence="3 4">
    <name type="scientific">Lynx pardinus</name>
    <name type="common">Iberian lynx</name>
    <name type="synonym">Felis pardina</name>
    <dbReference type="NCBI Taxonomy" id="191816"/>
    <lineage>
        <taxon>Eukaryota</taxon>
        <taxon>Metazoa</taxon>
        <taxon>Chordata</taxon>
        <taxon>Craniata</taxon>
        <taxon>Vertebrata</taxon>
        <taxon>Euteleostomi</taxon>
        <taxon>Mammalia</taxon>
        <taxon>Eutheria</taxon>
        <taxon>Laurasiatheria</taxon>
        <taxon>Carnivora</taxon>
        <taxon>Feliformia</taxon>
        <taxon>Felidae</taxon>
        <taxon>Felinae</taxon>
        <taxon>Lynx</taxon>
    </lineage>
</organism>
<evidence type="ECO:0000313" key="4">
    <source>
        <dbReference type="Proteomes" id="UP000386466"/>
    </source>
</evidence>
<dbReference type="InterPro" id="IPR009906">
    <property type="entry name" value="D-Glu_cyclase"/>
</dbReference>
<accession>A0A485MCF3</accession>
<dbReference type="AlphaFoldDB" id="A0A485MCF3"/>
<reference evidence="3 4" key="1">
    <citation type="submission" date="2019-01" db="EMBL/GenBank/DDBJ databases">
        <authorList>
            <person name="Alioto T."/>
            <person name="Alioto T."/>
        </authorList>
    </citation>
    <scope>NUCLEOTIDE SEQUENCE [LARGE SCALE GENOMIC DNA]</scope>
</reference>